<reference evidence="2 3" key="1">
    <citation type="submission" date="2020-08" db="EMBL/GenBank/DDBJ databases">
        <title>Genomic Encyclopedia of Type Strains, Phase IV (KMG-IV): sequencing the most valuable type-strain genomes for metagenomic binning, comparative biology and taxonomic classification.</title>
        <authorList>
            <person name="Goeker M."/>
        </authorList>
    </citation>
    <scope>NUCLEOTIDE SEQUENCE [LARGE SCALE GENOMIC DNA]</scope>
    <source>
        <strain evidence="2 3">DSM 105137</strain>
    </source>
</reference>
<dbReference type="SMART" id="SM00450">
    <property type="entry name" value="RHOD"/>
    <property type="match status" value="1"/>
</dbReference>
<dbReference type="Proteomes" id="UP000576209">
    <property type="component" value="Unassembled WGS sequence"/>
</dbReference>
<dbReference type="EMBL" id="JACIFF010000003">
    <property type="protein sequence ID" value="MBB4078832.1"/>
    <property type="molecule type" value="Genomic_DNA"/>
</dbReference>
<dbReference type="PANTHER" id="PTHR43031:SF1">
    <property type="entry name" value="PYRIDINE NUCLEOTIDE-DISULPHIDE OXIDOREDUCTASE"/>
    <property type="match status" value="1"/>
</dbReference>
<proteinExistence type="predicted"/>
<evidence type="ECO:0000313" key="3">
    <source>
        <dbReference type="Proteomes" id="UP000576209"/>
    </source>
</evidence>
<dbReference type="PROSITE" id="PS50206">
    <property type="entry name" value="RHODANESE_3"/>
    <property type="match status" value="1"/>
</dbReference>
<evidence type="ECO:0000259" key="1">
    <source>
        <dbReference type="PROSITE" id="PS50206"/>
    </source>
</evidence>
<name>A0A840E523_9BACT</name>
<gene>
    <name evidence="2" type="ORF">GGR28_001449</name>
</gene>
<dbReference type="InterPro" id="IPR036873">
    <property type="entry name" value="Rhodanese-like_dom_sf"/>
</dbReference>
<dbReference type="InterPro" id="IPR001763">
    <property type="entry name" value="Rhodanese-like_dom"/>
</dbReference>
<dbReference type="SUPFAM" id="SSF52821">
    <property type="entry name" value="Rhodanese/Cell cycle control phosphatase"/>
    <property type="match status" value="1"/>
</dbReference>
<dbReference type="PANTHER" id="PTHR43031">
    <property type="entry name" value="FAD-DEPENDENT OXIDOREDUCTASE"/>
    <property type="match status" value="1"/>
</dbReference>
<dbReference type="InterPro" id="IPR050229">
    <property type="entry name" value="GlpE_sulfurtransferase"/>
</dbReference>
<keyword evidence="2" id="KW-0808">Transferase</keyword>
<dbReference type="CDD" id="cd00158">
    <property type="entry name" value="RHOD"/>
    <property type="match status" value="1"/>
</dbReference>
<keyword evidence="3" id="KW-1185">Reference proteome</keyword>
<dbReference type="Gene3D" id="3.40.250.10">
    <property type="entry name" value="Rhodanese-like domain"/>
    <property type="match status" value="1"/>
</dbReference>
<evidence type="ECO:0000313" key="2">
    <source>
        <dbReference type="EMBL" id="MBB4078832.1"/>
    </source>
</evidence>
<comment type="caution">
    <text evidence="2">The sequence shown here is derived from an EMBL/GenBank/DDBJ whole genome shotgun (WGS) entry which is preliminary data.</text>
</comment>
<sequence length="120" mass="13231">MLLVEACGQANTAPASPPPATAYSNVSVDEFRQRMGEEDVVLLDVRTPGEVSQGKIPGAVEMDFRDPDFRQRIESLDKDRTYLVYCAVGGRSSQTCEMMSEAGFARLYNLEGGYTAWKGR</sequence>
<feature type="domain" description="Rhodanese" evidence="1">
    <location>
        <begin position="36"/>
        <end position="119"/>
    </location>
</feature>
<organism evidence="2 3">
    <name type="scientific">Neolewinella aquimaris</name>
    <dbReference type="NCBI Taxonomy" id="1835722"/>
    <lineage>
        <taxon>Bacteria</taxon>
        <taxon>Pseudomonadati</taxon>
        <taxon>Bacteroidota</taxon>
        <taxon>Saprospiria</taxon>
        <taxon>Saprospirales</taxon>
        <taxon>Lewinellaceae</taxon>
        <taxon>Neolewinella</taxon>
    </lineage>
</organism>
<dbReference type="RefSeq" id="WP_183495088.1">
    <property type="nucleotide sequence ID" value="NZ_JACIFF010000003.1"/>
</dbReference>
<dbReference type="GO" id="GO:0016740">
    <property type="term" value="F:transferase activity"/>
    <property type="evidence" value="ECO:0007669"/>
    <property type="project" value="UniProtKB-KW"/>
</dbReference>
<dbReference type="AlphaFoldDB" id="A0A840E523"/>
<dbReference type="Pfam" id="PF00581">
    <property type="entry name" value="Rhodanese"/>
    <property type="match status" value="1"/>
</dbReference>
<protein>
    <submittedName>
        <fullName evidence="2">Rhodanese-related sulfurtransferase</fullName>
    </submittedName>
</protein>
<accession>A0A840E523</accession>